<evidence type="ECO:0000256" key="2">
    <source>
        <dbReference type="ARBA" id="ARBA00023186"/>
    </source>
</evidence>
<dbReference type="STRING" id="7719.ENSCINP00000014374"/>
<dbReference type="GO" id="GO:0016272">
    <property type="term" value="C:prefoldin complex"/>
    <property type="evidence" value="ECO:0000318"/>
    <property type="project" value="GO_Central"/>
</dbReference>
<dbReference type="GO" id="GO:0051087">
    <property type="term" value="F:protein-folding chaperone binding"/>
    <property type="evidence" value="ECO:0000318"/>
    <property type="project" value="GO_Central"/>
</dbReference>
<dbReference type="EMBL" id="EAAA01002410">
    <property type="status" value="NOT_ANNOTATED_CDS"/>
    <property type="molecule type" value="Genomic_DNA"/>
</dbReference>
<dbReference type="Gene3D" id="1.10.287.370">
    <property type="match status" value="1"/>
</dbReference>
<dbReference type="Proteomes" id="UP000008144">
    <property type="component" value="Chromosome 7"/>
</dbReference>
<dbReference type="FunFam" id="1.10.287.370:FF:000003">
    <property type="entry name" value="Prefoldin subunit 6"/>
    <property type="match status" value="1"/>
</dbReference>
<dbReference type="CDD" id="cd23161">
    <property type="entry name" value="Prefoldin_6"/>
    <property type="match status" value="1"/>
</dbReference>
<organism evidence="6 7">
    <name type="scientific">Ciona intestinalis</name>
    <name type="common">Transparent sea squirt</name>
    <name type="synonym">Ascidia intestinalis</name>
    <dbReference type="NCBI Taxonomy" id="7719"/>
    <lineage>
        <taxon>Eukaryota</taxon>
        <taxon>Metazoa</taxon>
        <taxon>Chordata</taxon>
        <taxon>Tunicata</taxon>
        <taxon>Ascidiacea</taxon>
        <taxon>Phlebobranchia</taxon>
        <taxon>Cionidae</taxon>
        <taxon>Ciona</taxon>
    </lineage>
</organism>
<keyword evidence="5" id="KW-0175">Coiled coil</keyword>
<comment type="subunit">
    <text evidence="3">Heterohexamer of two PFD-alpha type and four PFD-beta type subunits. Component of the PAQosome complex which is responsible for the biogenesis of several protein complexes and which consists of R2TP complex members RUVBL1, RUVBL2, RPAP3 and PIH1D1, URI complex members PFDN2, PFDN6, PDRG1, UXT and URI1 as well as ASDURF, POLR2E and DNAAF10/WDR92.</text>
</comment>
<dbReference type="PANTHER" id="PTHR21431:SF0">
    <property type="entry name" value="PREFOLDIN SUBUNIT 6"/>
    <property type="match status" value="1"/>
</dbReference>
<evidence type="ECO:0000256" key="1">
    <source>
        <dbReference type="ARBA" id="ARBA00008045"/>
    </source>
</evidence>
<evidence type="ECO:0000256" key="5">
    <source>
        <dbReference type="SAM" id="Coils"/>
    </source>
</evidence>
<proteinExistence type="inferred from homology"/>
<reference evidence="6" key="3">
    <citation type="submission" date="2025-08" db="UniProtKB">
        <authorList>
            <consortium name="Ensembl"/>
        </authorList>
    </citation>
    <scope>IDENTIFICATION</scope>
</reference>
<dbReference type="InterPro" id="IPR002777">
    <property type="entry name" value="PFD_beta-like"/>
</dbReference>
<dbReference type="FunCoup" id="F6SAX1">
    <property type="interactions" value="900"/>
</dbReference>
<dbReference type="AlphaFoldDB" id="F6SAX1"/>
<dbReference type="GO" id="GO:0005737">
    <property type="term" value="C:cytoplasm"/>
    <property type="evidence" value="ECO:0000318"/>
    <property type="project" value="GO_Central"/>
</dbReference>
<dbReference type="Pfam" id="PF01920">
    <property type="entry name" value="Prefoldin_2"/>
    <property type="match status" value="1"/>
</dbReference>
<feature type="coiled-coil region" evidence="5">
    <location>
        <begin position="90"/>
        <end position="124"/>
    </location>
</feature>
<evidence type="ECO:0000313" key="7">
    <source>
        <dbReference type="Proteomes" id="UP000008144"/>
    </source>
</evidence>
<dbReference type="InterPro" id="IPR009053">
    <property type="entry name" value="Prefoldin"/>
</dbReference>
<accession>F6SAX1</accession>
<keyword evidence="7" id="KW-1185">Reference proteome</keyword>
<dbReference type="GO" id="GO:0051131">
    <property type="term" value="P:chaperone-mediated protein complex assembly"/>
    <property type="evidence" value="ECO:0000318"/>
    <property type="project" value="GO_Central"/>
</dbReference>
<name>F6SAX1_CIOIN</name>
<feature type="coiled-coil region" evidence="5">
    <location>
        <begin position="19"/>
        <end position="49"/>
    </location>
</feature>
<protein>
    <recommendedName>
        <fullName evidence="4">Prefoldin subunit 6</fullName>
    </recommendedName>
</protein>
<dbReference type="HOGENOM" id="CLU_125172_2_0_1"/>
<dbReference type="OMA" id="VQTEFAQ"/>
<dbReference type="GO" id="GO:0051082">
    <property type="term" value="F:unfolded protein binding"/>
    <property type="evidence" value="ECO:0007669"/>
    <property type="project" value="InterPro"/>
</dbReference>
<reference evidence="6" key="4">
    <citation type="submission" date="2025-09" db="UniProtKB">
        <authorList>
            <consortium name="Ensembl"/>
        </authorList>
    </citation>
    <scope>IDENTIFICATION</scope>
</reference>
<dbReference type="Ensembl" id="ENSCINT00000014374.3">
    <property type="protein sequence ID" value="ENSCINP00000014374.3"/>
    <property type="gene ID" value="ENSCING00000006994.3"/>
</dbReference>
<dbReference type="GeneTree" id="ENSGT00390000010512"/>
<reference evidence="6" key="2">
    <citation type="journal article" date="2008" name="Genome Biol.">
        <title>Improved genome assembly and evidence-based global gene model set for the chordate Ciona intestinalis: new insight into intron and operon populations.</title>
        <authorList>
            <person name="Satou Y."/>
            <person name="Mineta K."/>
            <person name="Ogasawara M."/>
            <person name="Sasakura Y."/>
            <person name="Shoguchi E."/>
            <person name="Ueno K."/>
            <person name="Yamada L."/>
            <person name="Matsumoto J."/>
            <person name="Wasserscheid J."/>
            <person name="Dewar K."/>
            <person name="Wiley G.B."/>
            <person name="Macmil S.L."/>
            <person name="Roe B.A."/>
            <person name="Zeller R.W."/>
            <person name="Hastings K.E."/>
            <person name="Lemaire P."/>
            <person name="Lindquist E."/>
            <person name="Endo T."/>
            <person name="Hotta K."/>
            <person name="Inaba K."/>
        </authorList>
    </citation>
    <scope>NUCLEOTIDE SEQUENCE [LARGE SCALE GENOMIC DNA]</scope>
    <source>
        <strain evidence="6">wild type</strain>
    </source>
</reference>
<comment type="similarity">
    <text evidence="1">Belongs to the prefoldin subunit beta family.</text>
</comment>
<evidence type="ECO:0000313" key="6">
    <source>
        <dbReference type="Ensembl" id="ENSCINP00000014374.3"/>
    </source>
</evidence>
<keyword evidence="2" id="KW-0143">Chaperone</keyword>
<evidence type="ECO:0000256" key="3">
    <source>
        <dbReference type="ARBA" id="ARBA00064783"/>
    </source>
</evidence>
<dbReference type="SUPFAM" id="SSF46579">
    <property type="entry name" value="Prefoldin"/>
    <property type="match status" value="1"/>
</dbReference>
<dbReference type="PANTHER" id="PTHR21431">
    <property type="entry name" value="PREFOLDIN SUBUNIT 6"/>
    <property type="match status" value="1"/>
</dbReference>
<reference evidence="7" key="1">
    <citation type="journal article" date="2002" name="Science">
        <title>The draft genome of Ciona intestinalis: insights into chordate and vertebrate origins.</title>
        <authorList>
            <person name="Dehal P."/>
            <person name="Satou Y."/>
            <person name="Campbell R.K."/>
            <person name="Chapman J."/>
            <person name="Degnan B."/>
            <person name="De Tomaso A."/>
            <person name="Davidson B."/>
            <person name="Di Gregorio A."/>
            <person name="Gelpke M."/>
            <person name="Goodstein D.M."/>
            <person name="Harafuji N."/>
            <person name="Hastings K.E."/>
            <person name="Ho I."/>
            <person name="Hotta K."/>
            <person name="Huang W."/>
            <person name="Kawashima T."/>
            <person name="Lemaire P."/>
            <person name="Martinez D."/>
            <person name="Meinertzhagen I.A."/>
            <person name="Necula S."/>
            <person name="Nonaka M."/>
            <person name="Putnam N."/>
            <person name="Rash S."/>
            <person name="Saiga H."/>
            <person name="Satake M."/>
            <person name="Terry A."/>
            <person name="Yamada L."/>
            <person name="Wang H.G."/>
            <person name="Awazu S."/>
            <person name="Azumi K."/>
            <person name="Boore J."/>
            <person name="Branno M."/>
            <person name="Chin-Bow S."/>
            <person name="DeSantis R."/>
            <person name="Doyle S."/>
            <person name="Francino P."/>
            <person name="Keys D.N."/>
            <person name="Haga S."/>
            <person name="Hayashi H."/>
            <person name="Hino K."/>
            <person name="Imai K.S."/>
            <person name="Inaba K."/>
            <person name="Kano S."/>
            <person name="Kobayashi K."/>
            <person name="Kobayashi M."/>
            <person name="Lee B.I."/>
            <person name="Makabe K.W."/>
            <person name="Manohar C."/>
            <person name="Matassi G."/>
            <person name="Medina M."/>
            <person name="Mochizuki Y."/>
            <person name="Mount S."/>
            <person name="Morishita T."/>
            <person name="Miura S."/>
            <person name="Nakayama A."/>
            <person name="Nishizaka S."/>
            <person name="Nomoto H."/>
            <person name="Ohta F."/>
            <person name="Oishi K."/>
            <person name="Rigoutsos I."/>
            <person name="Sano M."/>
            <person name="Sasaki A."/>
            <person name="Sasakura Y."/>
            <person name="Shoguchi E."/>
            <person name="Shin-i T."/>
            <person name="Spagnuolo A."/>
            <person name="Stainier D."/>
            <person name="Suzuki M.M."/>
            <person name="Tassy O."/>
            <person name="Takatori N."/>
            <person name="Tokuoka M."/>
            <person name="Yagi K."/>
            <person name="Yoshizaki F."/>
            <person name="Wada S."/>
            <person name="Zhang C."/>
            <person name="Hyatt P.D."/>
            <person name="Larimer F."/>
            <person name="Detter C."/>
            <person name="Doggett N."/>
            <person name="Glavina T."/>
            <person name="Hawkins T."/>
            <person name="Richardson P."/>
            <person name="Lucas S."/>
            <person name="Kohara Y."/>
            <person name="Levine M."/>
            <person name="Satoh N."/>
            <person name="Rokhsar D.S."/>
        </authorList>
    </citation>
    <scope>NUCLEOTIDE SEQUENCE [LARGE SCALE GENOMIC DNA]</scope>
</reference>
<evidence type="ECO:0000256" key="4">
    <source>
        <dbReference type="ARBA" id="ARBA00067453"/>
    </source>
</evidence>
<dbReference type="GO" id="GO:0006457">
    <property type="term" value="P:protein folding"/>
    <property type="evidence" value="ECO:0000318"/>
    <property type="project" value="GO_Central"/>
</dbReference>
<dbReference type="InParanoid" id="F6SAX1"/>
<sequence>KLGPYINMGAVDAQVRLELQKEFDEIQKVQKEIQKSAELQKKLDSQLNQNTVVKDELEFLEPESNVYKLTGPVLVKQDLGEAKGTVSKRIEYISAEIKRQETLVADLEKQLNKHKESVSKIQAKATAVAH</sequence>